<name>A0ABX4TD67_9HYPH</name>
<organism evidence="1 2">
    <name type="scientific">Sinorhizobium medicae</name>
    <dbReference type="NCBI Taxonomy" id="110321"/>
    <lineage>
        <taxon>Bacteria</taxon>
        <taxon>Pseudomonadati</taxon>
        <taxon>Pseudomonadota</taxon>
        <taxon>Alphaproteobacteria</taxon>
        <taxon>Hyphomicrobiales</taxon>
        <taxon>Rhizobiaceae</taxon>
        <taxon>Sinorhizobium/Ensifer group</taxon>
        <taxon>Sinorhizobium</taxon>
    </lineage>
</organism>
<keyword evidence="2" id="KW-1185">Reference proteome</keyword>
<gene>
    <name evidence="1" type="ORF">BMJ33_30840</name>
</gene>
<evidence type="ECO:0000313" key="1">
    <source>
        <dbReference type="EMBL" id="PLT94692.1"/>
    </source>
</evidence>
<reference evidence="1 2" key="1">
    <citation type="journal article" date="2018" name="FEMS Microbiol. Ecol.">
        <title>Co-invading symbiotic mutualists of Medicago polymorpha retain high ancestral diversity and contain diverse accessory genomes.</title>
        <authorList>
            <person name="Porter S.S."/>
            <person name="Faber-Hammond J.J."/>
            <person name="Friesen M.L."/>
        </authorList>
    </citation>
    <scope>NUCLEOTIDE SEQUENCE [LARGE SCALE GENOMIC DNA]</scope>
    <source>
        <strain evidence="1 2">Str16</strain>
    </source>
</reference>
<evidence type="ECO:0000313" key="2">
    <source>
        <dbReference type="Proteomes" id="UP001190825"/>
    </source>
</evidence>
<accession>A0ABX4TD67</accession>
<comment type="caution">
    <text evidence="1">The sequence shown here is derived from an EMBL/GenBank/DDBJ whole genome shotgun (WGS) entry which is preliminary data.</text>
</comment>
<protein>
    <submittedName>
        <fullName evidence="1">Uncharacterized protein</fullName>
    </submittedName>
</protein>
<sequence length="87" mass="9727">MWRMSWNPAIEPGCPDEVRIDAIETLIIPRSRDLGGFVVRRALPAPKSIAPILSPVPDRFGWRAVVRPIPFRGRNAPKAVMANGGWR</sequence>
<dbReference type="Proteomes" id="UP001190825">
    <property type="component" value="Unassembled WGS sequence"/>
</dbReference>
<dbReference type="EMBL" id="NBUC01000158">
    <property type="protein sequence ID" value="PLT94692.1"/>
    <property type="molecule type" value="Genomic_DNA"/>
</dbReference>
<proteinExistence type="predicted"/>